<dbReference type="Proteomes" id="UP000043437">
    <property type="component" value="Unassembled WGS sequence"/>
</dbReference>
<reference evidence="3" key="1">
    <citation type="submission" date="2014-12" db="EMBL/GenBank/DDBJ databases">
        <authorList>
            <person name="Jaenicke S."/>
        </authorList>
    </citation>
    <scope>NUCLEOTIDE SEQUENCE [LARGE SCALE GENOMIC DNA]</scope>
</reference>
<dbReference type="EMBL" id="CDMG01000009">
    <property type="protein sequence ID" value="CRF52625.1"/>
    <property type="molecule type" value="Genomic_DNA"/>
</dbReference>
<feature type="coiled-coil region" evidence="1">
    <location>
        <begin position="113"/>
        <end position="210"/>
    </location>
</feature>
<gene>
    <name evidence="2" type="ORF">HAL07_10900</name>
</gene>
<proteinExistence type="predicted"/>
<organism evidence="2 3">
    <name type="scientific">Helicobacter ailurogastricus</name>
    <dbReference type="NCBI Taxonomy" id="1578720"/>
    <lineage>
        <taxon>Bacteria</taxon>
        <taxon>Pseudomonadati</taxon>
        <taxon>Campylobacterota</taxon>
        <taxon>Epsilonproteobacteria</taxon>
        <taxon>Campylobacterales</taxon>
        <taxon>Helicobacteraceae</taxon>
        <taxon>Helicobacter</taxon>
    </lineage>
</organism>
<evidence type="ECO:0008006" key="4">
    <source>
        <dbReference type="Google" id="ProtNLM"/>
    </source>
</evidence>
<evidence type="ECO:0000256" key="1">
    <source>
        <dbReference type="SAM" id="Coils"/>
    </source>
</evidence>
<accession>A0A0K2Y643</accession>
<dbReference type="Gene3D" id="1.20.5.340">
    <property type="match status" value="1"/>
</dbReference>
<sequence>MNLKDTSAMQELERLAEHFKNKYGFQCYQIAIHRDEGHIDEFGNTHINHHAHMEFVTLDEKTGKSLFRKALITNTVLGQMQKEVADILNMQRGVKKRISGAKRIEPRAYAQLMEQEKAKRIELENNNATLQNSNNSLTKEVSTYREQIQDLQASVKNTQAELNTLKKEKTELEQANTTLQQDNTTLAQEKQTITQENQELKNNNTELETTLIDLVTIFAPQNKQNKKLTLKEAKPLLENVRKQMIAINQGLGDLKLFTQEDYKSLRALKDEDRDRCH</sequence>
<name>A0A0K2Y643_9HELI</name>
<evidence type="ECO:0000313" key="2">
    <source>
        <dbReference type="EMBL" id="CRF52625.1"/>
    </source>
</evidence>
<dbReference type="AlphaFoldDB" id="A0A0K2Y643"/>
<keyword evidence="1" id="KW-0175">Coiled coil</keyword>
<protein>
    <recommendedName>
        <fullName evidence="4">Mobilization protein</fullName>
    </recommendedName>
</protein>
<evidence type="ECO:0000313" key="3">
    <source>
        <dbReference type="Proteomes" id="UP000043437"/>
    </source>
</evidence>